<dbReference type="InterPro" id="IPR025161">
    <property type="entry name" value="IS402-like_dom"/>
</dbReference>
<keyword evidence="5" id="KW-1185">Reference proteome</keyword>
<dbReference type="NCBIfam" id="NF033580">
    <property type="entry name" value="transpos_IS5_3"/>
    <property type="match status" value="1"/>
</dbReference>
<dbReference type="GeneID" id="97057657"/>
<evidence type="ECO:0000313" key="5">
    <source>
        <dbReference type="Proteomes" id="UP000215158"/>
    </source>
</evidence>
<dbReference type="PANTHER" id="PTHR30007">
    <property type="entry name" value="PHP DOMAIN PROTEIN"/>
    <property type="match status" value="1"/>
</dbReference>
<dbReference type="Proteomes" id="UP000215158">
    <property type="component" value="Plasmid pBN2"/>
</dbReference>
<evidence type="ECO:0000259" key="1">
    <source>
        <dbReference type="Pfam" id="PF01609"/>
    </source>
</evidence>
<geneLocation type="plasmid" evidence="4 5">
    <name>pBN2</name>
</geneLocation>
<dbReference type="KEGG" id="parb:CJU94_37675"/>
<sequence>MEAPIIDDELWTLIEPLLPPPKPRRKEHPGRPRVSDRAALNGILFVLKTGLRWNYLPTVLGFGSGATCWRRLNDWRKAGVWDRLHELLLDKLREAGQIDLSYAAVDSSSVRAVGAGGKTGPNPTDRSRPGSKHHILVDANGVPISAILTGANRNDVTQLLPLVDAIPPIRGTRGRPLQRPKVIYADRGYDSDPHRQRLRERGIKPVIARRRTEHGSGLGKFRWVVERTHSWLHNFRRLRIRFDRRADIHEAFLKFGCALVCWNIFRRTEQPF</sequence>
<reference evidence="3 5" key="1">
    <citation type="submission" date="2017-08" db="EMBL/GenBank/DDBJ databases">
        <title>Identification and genetic characteristics of simultaneous BTEX- and naphthalene-degrading Paraburkholderia sp. BN5 isolated from petroleum-contaminated soil.</title>
        <authorList>
            <person name="Lee Y."/>
            <person name="Jeon C.O."/>
        </authorList>
    </citation>
    <scope>NUCLEOTIDE SEQUENCE [LARGE SCALE GENOMIC DNA]</scope>
    <source>
        <strain evidence="3 5">BN5</strain>
        <plasmid evidence="4 5">pBN2</plasmid>
    </source>
</reference>
<proteinExistence type="predicted"/>
<evidence type="ECO:0000313" key="3">
    <source>
        <dbReference type="EMBL" id="ASW02377.1"/>
    </source>
</evidence>
<dbReference type="Pfam" id="PF13340">
    <property type="entry name" value="DUF4096"/>
    <property type="match status" value="1"/>
</dbReference>
<protein>
    <submittedName>
        <fullName evidence="3">IS5/IS1182 family transposase</fullName>
    </submittedName>
</protein>
<organism evidence="3 5">
    <name type="scientific">Paraburkholderia aromaticivorans</name>
    <dbReference type="NCBI Taxonomy" id="2026199"/>
    <lineage>
        <taxon>Bacteria</taxon>
        <taxon>Pseudomonadati</taxon>
        <taxon>Pseudomonadota</taxon>
        <taxon>Betaproteobacteria</taxon>
        <taxon>Burkholderiales</taxon>
        <taxon>Burkholderiaceae</taxon>
        <taxon>Paraburkholderia</taxon>
    </lineage>
</organism>
<dbReference type="GO" id="GO:0006313">
    <property type="term" value="P:DNA transposition"/>
    <property type="evidence" value="ECO:0007669"/>
    <property type="project" value="InterPro"/>
</dbReference>
<dbReference type="EMBL" id="CP022992">
    <property type="protein sequence ID" value="ASW03901.1"/>
    <property type="molecule type" value="Genomic_DNA"/>
</dbReference>
<dbReference type="RefSeq" id="WP_095422244.1">
    <property type="nucleotide sequence ID" value="NZ_CP022990.1"/>
</dbReference>
<feature type="domain" description="Transposase IS4-like" evidence="1">
    <location>
        <begin position="104"/>
        <end position="254"/>
    </location>
</feature>
<feature type="domain" description="Insertion element IS402-like" evidence="2">
    <location>
        <begin position="7"/>
        <end position="85"/>
    </location>
</feature>
<dbReference type="PANTHER" id="PTHR30007:SF1">
    <property type="entry name" value="BLR1914 PROTEIN"/>
    <property type="match status" value="1"/>
</dbReference>
<dbReference type="AlphaFoldDB" id="A0A248VTS0"/>
<gene>
    <name evidence="3" type="ORF">CJU94_30220</name>
    <name evidence="4" type="ORF">CJU94_37675</name>
</gene>
<accession>A0A248VTS0</accession>
<dbReference type="Pfam" id="PF01609">
    <property type="entry name" value="DDE_Tnp_1"/>
    <property type="match status" value="1"/>
</dbReference>
<dbReference type="Proteomes" id="UP000215158">
    <property type="component" value="Chromosome 2"/>
</dbReference>
<evidence type="ECO:0000313" key="4">
    <source>
        <dbReference type="EMBL" id="ASW03901.1"/>
    </source>
</evidence>
<name>A0A248VTS0_9BURK</name>
<keyword evidence="4" id="KW-0614">Plasmid</keyword>
<dbReference type="EMBL" id="CP022990">
    <property type="protein sequence ID" value="ASW02377.1"/>
    <property type="molecule type" value="Genomic_DNA"/>
</dbReference>
<dbReference type="OrthoDB" id="5524851at2"/>
<evidence type="ECO:0000259" key="2">
    <source>
        <dbReference type="Pfam" id="PF13340"/>
    </source>
</evidence>
<dbReference type="GO" id="GO:0004803">
    <property type="term" value="F:transposase activity"/>
    <property type="evidence" value="ECO:0007669"/>
    <property type="project" value="InterPro"/>
</dbReference>
<dbReference type="InterPro" id="IPR002559">
    <property type="entry name" value="Transposase_11"/>
</dbReference>
<dbReference type="KEGG" id="parb:CJU94_30220"/>
<dbReference type="GO" id="GO:0003677">
    <property type="term" value="F:DNA binding"/>
    <property type="evidence" value="ECO:0007669"/>
    <property type="project" value="InterPro"/>
</dbReference>